<dbReference type="InterPro" id="IPR001320">
    <property type="entry name" value="Iontro_rcpt_C"/>
</dbReference>
<dbReference type="EMBL" id="CP016540">
    <property type="protein sequence ID" value="ANU26702.1"/>
    <property type="molecule type" value="Genomic_DNA"/>
</dbReference>
<keyword evidence="4 12" id="KW-0732">Signal</keyword>
<evidence type="ECO:0000313" key="16">
    <source>
        <dbReference type="EMBL" id="ANU26702.1"/>
    </source>
</evidence>
<gene>
    <name evidence="16" type="ORF">I858_006640</name>
</gene>
<evidence type="ECO:0000256" key="11">
    <source>
        <dbReference type="ARBA" id="ARBA00023303"/>
    </source>
</evidence>
<reference evidence="16" key="1">
    <citation type="submission" date="2016-10" db="EMBL/GenBank/DDBJ databases">
        <authorList>
            <person name="See-Too W.S."/>
        </authorList>
    </citation>
    <scope>NUCLEOTIDE SEQUENCE</scope>
    <source>
        <strain evidence="16">L10.15</strain>
    </source>
</reference>
<feature type="domain" description="Solute-binding protein family 3/N-terminal" evidence="13">
    <location>
        <begin position="53"/>
        <end position="272"/>
    </location>
</feature>
<dbReference type="GO" id="GO:0016020">
    <property type="term" value="C:membrane"/>
    <property type="evidence" value="ECO:0007669"/>
    <property type="project" value="UniProtKB-SubCell"/>
</dbReference>
<keyword evidence="6" id="KW-0406">Ion transport</keyword>
<dbReference type="STRING" id="1302659.I858_006640"/>
<evidence type="ECO:0000256" key="1">
    <source>
        <dbReference type="ARBA" id="ARBA00004141"/>
    </source>
</evidence>
<evidence type="ECO:0000259" key="15">
    <source>
        <dbReference type="SMART" id="SM00918"/>
    </source>
</evidence>
<evidence type="ECO:0000256" key="7">
    <source>
        <dbReference type="ARBA" id="ARBA00023136"/>
    </source>
</evidence>
<dbReference type="SUPFAM" id="SSF53850">
    <property type="entry name" value="Periplasmic binding protein-like II"/>
    <property type="match status" value="1"/>
</dbReference>
<evidence type="ECO:0000259" key="14">
    <source>
        <dbReference type="SMART" id="SM00079"/>
    </source>
</evidence>
<evidence type="ECO:0000256" key="12">
    <source>
        <dbReference type="SAM" id="SignalP"/>
    </source>
</evidence>
<dbReference type="Gene3D" id="3.40.190.10">
    <property type="entry name" value="Periplasmic binding protein-like II"/>
    <property type="match status" value="2"/>
</dbReference>
<dbReference type="PANTHER" id="PTHR35936:SF19">
    <property type="entry name" value="AMINO-ACID-BINDING PROTEIN YXEM-RELATED"/>
    <property type="match status" value="1"/>
</dbReference>
<feature type="chain" id="PRO_5038740797" evidence="12">
    <location>
        <begin position="22"/>
        <end position="276"/>
    </location>
</feature>
<dbReference type="InterPro" id="IPR001638">
    <property type="entry name" value="Solute-binding_3/MltF_N"/>
</dbReference>
<evidence type="ECO:0000256" key="5">
    <source>
        <dbReference type="ARBA" id="ARBA00022989"/>
    </source>
</evidence>
<protein>
    <submittedName>
        <fullName evidence="16">Amino acid ABC transporter substrate-binding protein</fullName>
    </submittedName>
</protein>
<dbReference type="Pfam" id="PF00497">
    <property type="entry name" value="SBP_bac_3"/>
    <property type="match status" value="1"/>
</dbReference>
<keyword evidence="8" id="KW-0675">Receptor</keyword>
<evidence type="ECO:0000256" key="6">
    <source>
        <dbReference type="ARBA" id="ARBA00023065"/>
    </source>
</evidence>
<keyword evidence="2" id="KW-0813">Transport</keyword>
<dbReference type="SMART" id="SM00918">
    <property type="entry name" value="Lig_chan-Glu_bd"/>
    <property type="match status" value="1"/>
</dbReference>
<keyword evidence="5" id="KW-1133">Transmembrane helix</keyword>
<dbReference type="SMART" id="SM00079">
    <property type="entry name" value="PBPe"/>
    <property type="match status" value="1"/>
</dbReference>
<accession>A0A1B1S0J1</accession>
<evidence type="ECO:0000256" key="3">
    <source>
        <dbReference type="ARBA" id="ARBA00022692"/>
    </source>
</evidence>
<keyword evidence="17" id="KW-1185">Reference proteome</keyword>
<evidence type="ECO:0000313" key="17">
    <source>
        <dbReference type="Proteomes" id="UP000053354"/>
    </source>
</evidence>
<dbReference type="PROSITE" id="PS51257">
    <property type="entry name" value="PROKAR_LIPOPROTEIN"/>
    <property type="match status" value="1"/>
</dbReference>
<dbReference type="PANTHER" id="PTHR35936">
    <property type="entry name" value="MEMBRANE-BOUND LYTIC MUREIN TRANSGLYCOSYLASE F"/>
    <property type="match status" value="1"/>
</dbReference>
<keyword evidence="9" id="KW-0325">Glycoprotein</keyword>
<comment type="subcellular location">
    <subcellularLocation>
        <location evidence="1">Membrane</location>
        <topology evidence="1">Multi-pass membrane protein</topology>
    </subcellularLocation>
</comment>
<keyword evidence="7" id="KW-0472">Membrane</keyword>
<evidence type="ECO:0000256" key="2">
    <source>
        <dbReference type="ARBA" id="ARBA00022448"/>
    </source>
</evidence>
<dbReference type="KEGG" id="pll:I858_006640"/>
<feature type="domain" description="Ionotropic glutamate receptor L-glutamate and glycine-binding" evidence="15">
    <location>
        <begin position="64"/>
        <end position="121"/>
    </location>
</feature>
<dbReference type="Proteomes" id="UP000053354">
    <property type="component" value="Chromosome"/>
</dbReference>
<keyword evidence="3" id="KW-0812">Transmembrane</keyword>
<proteinExistence type="predicted"/>
<organism evidence="16 17">
    <name type="scientific">Planococcus versutus</name>
    <dbReference type="NCBI Taxonomy" id="1302659"/>
    <lineage>
        <taxon>Bacteria</taxon>
        <taxon>Bacillati</taxon>
        <taxon>Bacillota</taxon>
        <taxon>Bacilli</taxon>
        <taxon>Bacillales</taxon>
        <taxon>Caryophanaceae</taxon>
        <taxon>Planococcus</taxon>
    </lineage>
</organism>
<evidence type="ECO:0000256" key="10">
    <source>
        <dbReference type="ARBA" id="ARBA00023286"/>
    </source>
</evidence>
<feature type="signal peptide" evidence="12">
    <location>
        <begin position="1"/>
        <end position="21"/>
    </location>
</feature>
<dbReference type="InterPro" id="IPR019594">
    <property type="entry name" value="Glu/Gly-bd"/>
</dbReference>
<name>A0A1B1S0J1_9BACL</name>
<evidence type="ECO:0000256" key="4">
    <source>
        <dbReference type="ARBA" id="ARBA00022729"/>
    </source>
</evidence>
<evidence type="ECO:0000256" key="9">
    <source>
        <dbReference type="ARBA" id="ARBA00023180"/>
    </source>
</evidence>
<dbReference type="SMART" id="SM00062">
    <property type="entry name" value="PBPb"/>
    <property type="match status" value="1"/>
</dbReference>
<dbReference type="AlphaFoldDB" id="A0A1B1S0J1"/>
<keyword evidence="11" id="KW-0407">Ion channel</keyword>
<sequence>MKMKKTTISAIIFLFIFGFLAACGTEDTTEKAPDDGTETKSGGVLERMEESGKLNVAFEGTYPPFNFIDDKDEFQGFDVDISNELAERLGVEANFIATKWDGLIGGLKADKFDIIIGQMTVTEERQKSVDFTDPYVITGSVLVTREDTDDITKLEDIKGKKVGVGGGTTFEEVANSVDGAEVKLYKAVGDYIQDLTNKRLDAIINDQLLISYNIKEQGLPIKISSDILNKDEIGMAVNKGNEDFIEKVNMALSEMKEDGTYAEIYKKWFGTEPLES</sequence>
<dbReference type="GO" id="GO:0015276">
    <property type="term" value="F:ligand-gated monoatomic ion channel activity"/>
    <property type="evidence" value="ECO:0007669"/>
    <property type="project" value="InterPro"/>
</dbReference>
<feature type="domain" description="Ionotropic glutamate receptor C-terminal" evidence="14">
    <location>
        <begin position="53"/>
        <end position="271"/>
    </location>
</feature>
<evidence type="ECO:0000256" key="8">
    <source>
        <dbReference type="ARBA" id="ARBA00023170"/>
    </source>
</evidence>
<evidence type="ECO:0000259" key="13">
    <source>
        <dbReference type="SMART" id="SM00062"/>
    </source>
</evidence>
<keyword evidence="10" id="KW-1071">Ligand-gated ion channel</keyword>